<name>A0A182TAF3_9DIPT</name>
<keyword evidence="2" id="KW-1185">Reference proteome</keyword>
<dbReference type="PANTHER" id="PTHR21112:SF0">
    <property type="entry name" value="CHEMOSENSORY PROTEIN A 29A-RELATED"/>
    <property type="match status" value="1"/>
</dbReference>
<accession>A0A182TAF3</accession>
<dbReference type="PANTHER" id="PTHR21112">
    <property type="entry name" value="CHEMOSENSORY PROTEIN A 29A-RELATED"/>
    <property type="match status" value="1"/>
</dbReference>
<evidence type="ECO:0000313" key="2">
    <source>
        <dbReference type="Proteomes" id="UP000075901"/>
    </source>
</evidence>
<dbReference type="EnsemblMetazoa" id="AMAM022877-RA">
    <property type="protein sequence ID" value="AMAM022877-PA"/>
    <property type="gene ID" value="AMAM022877"/>
</dbReference>
<dbReference type="AlphaFoldDB" id="A0A182TAF3"/>
<reference evidence="2" key="1">
    <citation type="submission" date="2013-09" db="EMBL/GenBank/DDBJ databases">
        <title>The Genome Sequence of Anopheles maculatus species B.</title>
        <authorList>
            <consortium name="The Broad Institute Genomics Platform"/>
            <person name="Neafsey D.E."/>
            <person name="Besansky N."/>
            <person name="Howell P."/>
            <person name="Walton C."/>
            <person name="Young S.K."/>
            <person name="Zeng Q."/>
            <person name="Gargeya S."/>
            <person name="Fitzgerald M."/>
            <person name="Haas B."/>
            <person name="Abouelleil A."/>
            <person name="Allen A.W."/>
            <person name="Alvarado L."/>
            <person name="Arachchi H.M."/>
            <person name="Berlin A.M."/>
            <person name="Chapman S.B."/>
            <person name="Gainer-Dewar J."/>
            <person name="Goldberg J."/>
            <person name="Griggs A."/>
            <person name="Gujja S."/>
            <person name="Hansen M."/>
            <person name="Howarth C."/>
            <person name="Imamovic A."/>
            <person name="Ireland A."/>
            <person name="Larimer J."/>
            <person name="McCowan C."/>
            <person name="Murphy C."/>
            <person name="Pearson M."/>
            <person name="Poon T.W."/>
            <person name="Priest M."/>
            <person name="Roberts A."/>
            <person name="Saif S."/>
            <person name="Shea T."/>
            <person name="Sisk P."/>
            <person name="Sykes S."/>
            <person name="Wortman J."/>
            <person name="Nusbaum C."/>
            <person name="Birren B."/>
        </authorList>
    </citation>
    <scope>NUCLEOTIDE SEQUENCE [LARGE SCALE GENOMIC DNA]</scope>
    <source>
        <strain evidence="2">maculatus3</strain>
    </source>
</reference>
<sequence>MFVEGTNDYKFNHVPMKLPTAGICDFMEYIYSTYPKEMKFLVNGPDLGECPIKIRTMYIFDEEFPTEAIPQRLLRNGLWKALVRCHLYGKEIINYSIVLKATDN</sequence>
<dbReference type="Proteomes" id="UP000075901">
    <property type="component" value="Unassembled WGS sequence"/>
</dbReference>
<dbReference type="VEuPathDB" id="VectorBase:AMAM022877"/>
<protein>
    <submittedName>
        <fullName evidence="1">Uncharacterized protein</fullName>
    </submittedName>
</protein>
<evidence type="ECO:0000313" key="1">
    <source>
        <dbReference type="EnsemblMetazoa" id="AMAM022877-PA"/>
    </source>
</evidence>
<organism evidence="1 2">
    <name type="scientific">Anopheles maculatus</name>
    <dbReference type="NCBI Taxonomy" id="74869"/>
    <lineage>
        <taxon>Eukaryota</taxon>
        <taxon>Metazoa</taxon>
        <taxon>Ecdysozoa</taxon>
        <taxon>Arthropoda</taxon>
        <taxon>Hexapoda</taxon>
        <taxon>Insecta</taxon>
        <taxon>Pterygota</taxon>
        <taxon>Neoptera</taxon>
        <taxon>Endopterygota</taxon>
        <taxon>Diptera</taxon>
        <taxon>Nematocera</taxon>
        <taxon>Culicoidea</taxon>
        <taxon>Culicidae</taxon>
        <taxon>Anophelinae</taxon>
        <taxon>Anopheles</taxon>
        <taxon>Anopheles maculatus group</taxon>
    </lineage>
</organism>
<proteinExistence type="predicted"/>
<reference evidence="1" key="2">
    <citation type="submission" date="2020-05" db="UniProtKB">
        <authorList>
            <consortium name="EnsemblMetazoa"/>
        </authorList>
    </citation>
    <scope>IDENTIFICATION</scope>
    <source>
        <strain evidence="1">maculatus3</strain>
    </source>
</reference>